<keyword evidence="3 6" id="KW-1133">Transmembrane helix</keyword>
<dbReference type="InterPro" id="IPR004254">
    <property type="entry name" value="AdipoR/HlyIII-related"/>
</dbReference>
<sequence>MLKKKEFCSPDKMNRRESSGGNHGTGAQPTSAGTKADKEVAYVPILRGYVHLTLVLLSPVLIAWLVKSVVKPKLMPSYILAFCCCVLNFAASAVLHFRMFDHLGCDIDLKLDYAHAGIFLMIGGSALPSTTVLVINDLSVLTTLIQWLGVAVGIETLLPTLTRPAGIVASMAFNFVTAPAVSRVVIYFAVASPYFHVCYTLYQIKCFSGLICTATTLILYFIGGIIYANKAPNPIPNYLGFHELFHLCCALALVTTFVGNHKITNFVCND</sequence>
<evidence type="ECO:0000256" key="1">
    <source>
        <dbReference type="ARBA" id="ARBA00004141"/>
    </source>
</evidence>
<feature type="transmembrane region" description="Helical" evidence="6">
    <location>
        <begin position="184"/>
        <end position="202"/>
    </location>
</feature>
<keyword evidence="4 6" id="KW-0472">Membrane</keyword>
<accession>A0A6M4RW15</accession>
<organism evidence="7">
    <name type="scientific">Babesia divergens</name>
    <dbReference type="NCBI Taxonomy" id="32595"/>
    <lineage>
        <taxon>Eukaryota</taxon>
        <taxon>Sar</taxon>
        <taxon>Alveolata</taxon>
        <taxon>Apicomplexa</taxon>
        <taxon>Aconoidasida</taxon>
        <taxon>Piroplasmida</taxon>
        <taxon>Babesiidae</taxon>
        <taxon>Babesia</taxon>
    </lineage>
</organism>
<protein>
    <submittedName>
        <fullName evidence="7">Hemolysin III</fullName>
    </submittedName>
</protein>
<dbReference type="Pfam" id="PF03006">
    <property type="entry name" value="HlyIII"/>
    <property type="match status" value="1"/>
</dbReference>
<feature type="transmembrane region" description="Helical" evidence="6">
    <location>
        <begin position="240"/>
        <end position="259"/>
    </location>
</feature>
<dbReference type="AlphaFoldDB" id="A0A6M4RW15"/>
<feature type="region of interest" description="Disordered" evidence="5">
    <location>
        <begin position="1"/>
        <end position="33"/>
    </location>
</feature>
<proteinExistence type="evidence at transcript level"/>
<feature type="transmembrane region" description="Helical" evidence="6">
    <location>
        <begin position="48"/>
        <end position="66"/>
    </location>
</feature>
<dbReference type="GO" id="GO:0016020">
    <property type="term" value="C:membrane"/>
    <property type="evidence" value="ECO:0007669"/>
    <property type="project" value="UniProtKB-SubCell"/>
</dbReference>
<feature type="transmembrane region" description="Helical" evidence="6">
    <location>
        <begin position="147"/>
        <end position="172"/>
    </location>
</feature>
<feature type="compositionally biased region" description="Basic and acidic residues" evidence="5">
    <location>
        <begin position="1"/>
        <end position="18"/>
    </location>
</feature>
<evidence type="ECO:0000256" key="5">
    <source>
        <dbReference type="SAM" id="MobiDB-lite"/>
    </source>
</evidence>
<keyword evidence="2 6" id="KW-0812">Transmembrane</keyword>
<dbReference type="EMBL" id="MN419233">
    <property type="protein sequence ID" value="QJS39240.1"/>
    <property type="molecule type" value="mRNA"/>
</dbReference>
<evidence type="ECO:0000256" key="2">
    <source>
        <dbReference type="ARBA" id="ARBA00022692"/>
    </source>
</evidence>
<evidence type="ECO:0000256" key="6">
    <source>
        <dbReference type="SAM" id="Phobius"/>
    </source>
</evidence>
<dbReference type="VEuPathDB" id="PiroplasmaDB:Bdiv_009530c"/>
<feature type="transmembrane region" description="Helical" evidence="6">
    <location>
        <begin position="78"/>
        <end position="97"/>
    </location>
</feature>
<comment type="subcellular location">
    <subcellularLocation>
        <location evidence="1">Membrane</location>
        <topology evidence="1">Multi-pass membrane protein</topology>
    </subcellularLocation>
</comment>
<feature type="transmembrane region" description="Helical" evidence="6">
    <location>
        <begin position="117"/>
        <end position="135"/>
    </location>
</feature>
<feature type="transmembrane region" description="Helical" evidence="6">
    <location>
        <begin position="209"/>
        <end position="228"/>
    </location>
</feature>
<reference evidence="7" key="1">
    <citation type="submission" date="2019-09" db="EMBL/GenBank/DDBJ databases">
        <authorList>
            <person name="Lobo C.A."/>
            <person name="Rodriguez M."/>
            <person name="Santos J.C."/>
            <person name="Singh M."/>
        </authorList>
    </citation>
    <scope>NUCLEOTIDE SEQUENCE</scope>
</reference>
<evidence type="ECO:0000256" key="4">
    <source>
        <dbReference type="ARBA" id="ARBA00023136"/>
    </source>
</evidence>
<evidence type="ECO:0000313" key="7">
    <source>
        <dbReference type="EMBL" id="QJS39240.1"/>
    </source>
</evidence>
<name>A0A6M4RW15_BABDI</name>
<evidence type="ECO:0000256" key="3">
    <source>
        <dbReference type="ARBA" id="ARBA00022989"/>
    </source>
</evidence>